<dbReference type="AlphaFoldDB" id="A0A0C4YM55"/>
<dbReference type="SUPFAM" id="SSF51206">
    <property type="entry name" value="cAMP-binding domain-like"/>
    <property type="match status" value="1"/>
</dbReference>
<evidence type="ECO:0000313" key="5">
    <source>
        <dbReference type="EMBL" id="AJG23119.1"/>
    </source>
</evidence>
<keyword evidence="3" id="KW-0804">Transcription</keyword>
<dbReference type="InterPro" id="IPR036390">
    <property type="entry name" value="WH_DNA-bd_sf"/>
</dbReference>
<dbReference type="OrthoDB" id="8969464at2"/>
<dbReference type="InterPro" id="IPR012318">
    <property type="entry name" value="HTH_CRP"/>
</dbReference>
<evidence type="ECO:0000256" key="2">
    <source>
        <dbReference type="ARBA" id="ARBA00023125"/>
    </source>
</evidence>
<dbReference type="STRING" id="68895.RR42_s1531"/>
<dbReference type="Pfam" id="PF13545">
    <property type="entry name" value="HTH_Crp_2"/>
    <property type="match status" value="1"/>
</dbReference>
<dbReference type="SMART" id="SM00100">
    <property type="entry name" value="cNMP"/>
    <property type="match status" value="1"/>
</dbReference>
<dbReference type="Proteomes" id="UP000031843">
    <property type="component" value="Chromosome secondary"/>
</dbReference>
<feature type="domain" description="HTH crp-type" evidence="4">
    <location>
        <begin position="147"/>
        <end position="213"/>
    </location>
</feature>
<dbReference type="Gene3D" id="2.60.120.10">
    <property type="entry name" value="Jelly Rolls"/>
    <property type="match status" value="1"/>
</dbReference>
<keyword evidence="1" id="KW-0805">Transcription regulation</keyword>
<dbReference type="InterPro" id="IPR000595">
    <property type="entry name" value="cNMP-bd_dom"/>
</dbReference>
<dbReference type="GO" id="GO:0003677">
    <property type="term" value="F:DNA binding"/>
    <property type="evidence" value="ECO:0007669"/>
    <property type="project" value="UniProtKB-KW"/>
</dbReference>
<accession>A0A0C4YM55</accession>
<keyword evidence="2" id="KW-0238">DNA-binding</keyword>
<dbReference type="PROSITE" id="PS51063">
    <property type="entry name" value="HTH_CRP_2"/>
    <property type="match status" value="1"/>
</dbReference>
<dbReference type="EMBL" id="CP010537">
    <property type="protein sequence ID" value="AJG23119.1"/>
    <property type="molecule type" value="Genomic_DNA"/>
</dbReference>
<dbReference type="SMART" id="SM00419">
    <property type="entry name" value="HTH_CRP"/>
    <property type="match status" value="1"/>
</dbReference>
<name>A0A0C4YM55_9BURK</name>
<evidence type="ECO:0000256" key="3">
    <source>
        <dbReference type="ARBA" id="ARBA00023163"/>
    </source>
</evidence>
<dbReference type="KEGG" id="cbw:RR42_s1531"/>
<keyword evidence="5" id="KW-0808">Transferase</keyword>
<gene>
    <name evidence="5" type="ORF">RR42_s1531</name>
</gene>
<organism evidence="5 6">
    <name type="scientific">Cupriavidus basilensis</name>
    <dbReference type="NCBI Taxonomy" id="68895"/>
    <lineage>
        <taxon>Bacteria</taxon>
        <taxon>Pseudomonadati</taxon>
        <taxon>Pseudomonadota</taxon>
        <taxon>Betaproteobacteria</taxon>
        <taxon>Burkholderiales</taxon>
        <taxon>Burkholderiaceae</taxon>
        <taxon>Cupriavidus</taxon>
    </lineage>
</organism>
<dbReference type="InterPro" id="IPR014710">
    <property type="entry name" value="RmlC-like_jellyroll"/>
</dbReference>
<dbReference type="InterPro" id="IPR018490">
    <property type="entry name" value="cNMP-bd_dom_sf"/>
</dbReference>
<reference evidence="5 6" key="1">
    <citation type="journal article" date="2015" name="Genome Announc.">
        <title>Complete Genome Sequence of Cupriavidus basilensis 4G11, Isolated from the Oak Ridge Field Research Center Site.</title>
        <authorList>
            <person name="Ray J."/>
            <person name="Waters R.J."/>
            <person name="Skerker J.M."/>
            <person name="Kuehl J.V."/>
            <person name="Price M.N."/>
            <person name="Huang J."/>
            <person name="Chakraborty R."/>
            <person name="Arkin A.P."/>
            <person name="Deutschbauer A."/>
        </authorList>
    </citation>
    <scope>NUCLEOTIDE SEQUENCE [LARGE SCALE GENOMIC DNA]</scope>
    <source>
        <strain evidence="5">4G11</strain>
    </source>
</reference>
<proteinExistence type="predicted"/>
<dbReference type="GO" id="GO:0016301">
    <property type="term" value="F:kinase activity"/>
    <property type="evidence" value="ECO:0007669"/>
    <property type="project" value="UniProtKB-KW"/>
</dbReference>
<dbReference type="RefSeq" id="WP_043354807.1">
    <property type="nucleotide sequence ID" value="NZ_CP010537.1"/>
</dbReference>
<keyword evidence="5" id="KW-0418">Kinase</keyword>
<evidence type="ECO:0000256" key="1">
    <source>
        <dbReference type="ARBA" id="ARBA00023015"/>
    </source>
</evidence>
<keyword evidence="6" id="KW-1185">Reference proteome</keyword>
<evidence type="ECO:0000313" key="6">
    <source>
        <dbReference type="Proteomes" id="UP000031843"/>
    </source>
</evidence>
<evidence type="ECO:0000259" key="4">
    <source>
        <dbReference type="PROSITE" id="PS51063"/>
    </source>
</evidence>
<sequence length="239" mass="26370">MTDTELDLSGNHLLGALPPRERRLLLPRLDSVSLRTGQLLSDSGQRIRHLYFPSTAVISMMSLQESGATVELACVGREGLVGLPALTGAETMPNRIEVRRTGAGFRVAASELRAIYPELPALQRMALLYMQALLTQVSQTAVCIRHHSLTTQLCRWLLLALDRSPCNELDVTQQTIADMLGVRREGVTEAVGKLAELNMIRHSRGHITVINRAGLEDFSGESYRIVRSEFDRLLSRAAG</sequence>
<protein>
    <submittedName>
        <fullName evidence="5">cAMP-binding protein-catabolite gene activator and regulatory subunit of cAMP-dependent protein kinase</fullName>
    </submittedName>
</protein>
<dbReference type="GO" id="GO:0006355">
    <property type="term" value="P:regulation of DNA-templated transcription"/>
    <property type="evidence" value="ECO:0007669"/>
    <property type="project" value="InterPro"/>
</dbReference>
<dbReference type="SUPFAM" id="SSF46785">
    <property type="entry name" value="Winged helix' DNA-binding domain"/>
    <property type="match status" value="1"/>
</dbReference>